<dbReference type="NCBIfam" id="TIGR00093">
    <property type="entry name" value="pseudouridine synthase"/>
    <property type="match status" value="1"/>
</dbReference>
<dbReference type="Gene3D" id="3.30.70.580">
    <property type="entry name" value="Pseudouridine synthase I, catalytic domain, N-terminal subdomain"/>
    <property type="match status" value="1"/>
</dbReference>
<comment type="caution">
    <text evidence="7">The sequence shown here is derived from an EMBL/GenBank/DDBJ whole genome shotgun (WGS) entry which is preliminary data.</text>
</comment>
<dbReference type="CDD" id="cd00165">
    <property type="entry name" value="S4"/>
    <property type="match status" value="1"/>
</dbReference>
<dbReference type="PANTHER" id="PTHR47683:SF2">
    <property type="entry name" value="RNA-BINDING S4 DOMAIN-CONTAINING PROTEIN"/>
    <property type="match status" value="1"/>
</dbReference>
<feature type="compositionally biased region" description="Basic and acidic residues" evidence="5">
    <location>
        <begin position="257"/>
        <end position="276"/>
    </location>
</feature>
<dbReference type="EC" id="5.4.99.-" evidence="4"/>
<dbReference type="InterPro" id="IPR002942">
    <property type="entry name" value="S4_RNA-bd"/>
</dbReference>
<dbReference type="Gene3D" id="3.10.290.10">
    <property type="entry name" value="RNA-binding S4 domain"/>
    <property type="match status" value="1"/>
</dbReference>
<dbReference type="Proteomes" id="UP000647491">
    <property type="component" value="Unassembled WGS sequence"/>
</dbReference>
<evidence type="ECO:0000256" key="4">
    <source>
        <dbReference type="RuleBase" id="RU003887"/>
    </source>
</evidence>
<dbReference type="Pfam" id="PF00849">
    <property type="entry name" value="PseudoU_synth_2"/>
    <property type="match status" value="1"/>
</dbReference>
<dbReference type="SUPFAM" id="SSF55174">
    <property type="entry name" value="Alpha-L RNA-binding motif"/>
    <property type="match status" value="1"/>
</dbReference>
<dbReference type="InterPro" id="IPR050343">
    <property type="entry name" value="RsuA_PseudoU_synthase"/>
</dbReference>
<sequence length="276" mass="31005">MEEAIRLNKYLSDAGVCSRREADRLIEAGKVLVDGQTASMGMKVAPGQTVVCDGKTVGGKDKPVFLAVNKPRGIVCTTSDKDQAENIVEFLNYPQRIYPVGRLDKDSEGLLLMTNQGDIVNKILRGGNNHEKEYAVAVNHPVTEEFLQKMREGVWIEDLAVKTKPCKAWKTGPYTFHIILTQGLNRQIRRMCRALDFHVKHLKRVRIMNITLGGLERGQYRELTEAEVAEIRRLVKDSTNLPMQAAMAGKPASMTRRPADPARRPAARQERRDRNG</sequence>
<evidence type="ECO:0000313" key="8">
    <source>
        <dbReference type="Proteomes" id="UP000647491"/>
    </source>
</evidence>
<dbReference type="SUPFAM" id="SSF55120">
    <property type="entry name" value="Pseudouridine synthase"/>
    <property type="match status" value="1"/>
</dbReference>
<dbReference type="InterPro" id="IPR036986">
    <property type="entry name" value="S4_RNA-bd_sf"/>
</dbReference>
<keyword evidence="3" id="KW-0694">RNA-binding</keyword>
<dbReference type="RefSeq" id="WP_262426920.1">
    <property type="nucleotide sequence ID" value="NZ_JACRTJ010000007.1"/>
</dbReference>
<dbReference type="PROSITE" id="PS50889">
    <property type="entry name" value="S4"/>
    <property type="match status" value="1"/>
</dbReference>
<dbReference type="SMART" id="SM00363">
    <property type="entry name" value="S4"/>
    <property type="match status" value="1"/>
</dbReference>
<evidence type="ECO:0000259" key="6">
    <source>
        <dbReference type="SMART" id="SM00363"/>
    </source>
</evidence>
<dbReference type="Gene3D" id="3.30.70.1560">
    <property type="entry name" value="Alpha-L RNA-binding motif"/>
    <property type="match status" value="1"/>
</dbReference>
<dbReference type="InterPro" id="IPR042092">
    <property type="entry name" value="PsdUridine_s_RsuA/RluB/E/F_cat"/>
</dbReference>
<accession>A0ABR7NQ08</accession>
<dbReference type="InterPro" id="IPR000748">
    <property type="entry name" value="PsdUridine_synth_RsuA/RluB/E/F"/>
</dbReference>
<feature type="domain" description="RNA-binding S4" evidence="6">
    <location>
        <begin position="5"/>
        <end position="63"/>
    </location>
</feature>
<proteinExistence type="inferred from homology"/>
<dbReference type="InterPro" id="IPR018496">
    <property type="entry name" value="PsdUridine_synth_RsuA/RluB_CS"/>
</dbReference>
<evidence type="ECO:0000256" key="1">
    <source>
        <dbReference type="ARBA" id="ARBA00008348"/>
    </source>
</evidence>
<comment type="similarity">
    <text evidence="1 4">Belongs to the pseudouridine synthase RsuA family.</text>
</comment>
<evidence type="ECO:0000256" key="5">
    <source>
        <dbReference type="SAM" id="MobiDB-lite"/>
    </source>
</evidence>
<dbReference type="InterPro" id="IPR020094">
    <property type="entry name" value="TruA/RsuA/RluB/E/F_N"/>
</dbReference>
<feature type="region of interest" description="Disordered" evidence="5">
    <location>
        <begin position="242"/>
        <end position="276"/>
    </location>
</feature>
<gene>
    <name evidence="7" type="ORF">H8708_03015</name>
</gene>
<dbReference type="PANTHER" id="PTHR47683">
    <property type="entry name" value="PSEUDOURIDINE SYNTHASE FAMILY PROTEIN-RELATED"/>
    <property type="match status" value="1"/>
</dbReference>
<dbReference type="InterPro" id="IPR006145">
    <property type="entry name" value="PsdUridine_synth_RsuA/RluA"/>
</dbReference>
<dbReference type="EMBL" id="JACRTJ010000007">
    <property type="protein sequence ID" value="MBC8598204.1"/>
    <property type="molecule type" value="Genomic_DNA"/>
</dbReference>
<keyword evidence="8" id="KW-1185">Reference proteome</keyword>
<protein>
    <recommendedName>
        <fullName evidence="4">Pseudouridine synthase</fullName>
        <ecNumber evidence="4">5.4.99.-</ecNumber>
    </recommendedName>
</protein>
<dbReference type="Pfam" id="PF01479">
    <property type="entry name" value="S4"/>
    <property type="match status" value="1"/>
</dbReference>
<reference evidence="7 8" key="1">
    <citation type="submission" date="2020-08" db="EMBL/GenBank/DDBJ databases">
        <title>Genome public.</title>
        <authorList>
            <person name="Liu C."/>
            <person name="Sun Q."/>
        </authorList>
    </citation>
    <scope>NUCLEOTIDE SEQUENCE [LARGE SCALE GENOMIC DNA]</scope>
    <source>
        <strain evidence="7 8">BX10</strain>
    </source>
</reference>
<name>A0ABR7NQ08_9FIRM</name>
<keyword evidence="2 4" id="KW-0413">Isomerase</keyword>
<dbReference type="PROSITE" id="PS01149">
    <property type="entry name" value="PSI_RSU"/>
    <property type="match status" value="1"/>
</dbReference>
<organism evidence="7 8">
    <name type="scientific">Enterocloster hominis</name>
    <name type="common">ex Liu et al. 2021</name>
    <dbReference type="NCBI Taxonomy" id="2763663"/>
    <lineage>
        <taxon>Bacteria</taxon>
        <taxon>Bacillati</taxon>
        <taxon>Bacillota</taxon>
        <taxon>Clostridia</taxon>
        <taxon>Lachnospirales</taxon>
        <taxon>Lachnospiraceae</taxon>
        <taxon>Enterocloster</taxon>
    </lineage>
</organism>
<evidence type="ECO:0000256" key="3">
    <source>
        <dbReference type="PROSITE-ProRule" id="PRU00182"/>
    </source>
</evidence>
<evidence type="ECO:0000256" key="2">
    <source>
        <dbReference type="ARBA" id="ARBA00023235"/>
    </source>
</evidence>
<dbReference type="InterPro" id="IPR020103">
    <property type="entry name" value="PsdUridine_synth_cat_dom_sf"/>
</dbReference>
<evidence type="ECO:0000313" key="7">
    <source>
        <dbReference type="EMBL" id="MBC8598204.1"/>
    </source>
</evidence>